<keyword evidence="3" id="KW-1185">Reference proteome</keyword>
<gene>
    <name evidence="2" type="ORF">C4D60_Mb11t00960</name>
</gene>
<dbReference type="EMBL" id="PYDT01000007">
    <property type="protein sequence ID" value="THU54903.1"/>
    <property type="molecule type" value="Genomic_DNA"/>
</dbReference>
<sequence>MEASEAPAIRPSSDDRLWRSLRDLVDSNPENREAEIQPSASSRCRMESERRKRLREGSQLLIRGFDSISSCLSHLSSTLTTTRQKWIFKYPSLERTWKDDGIIVSLFRNQQLIIL</sequence>
<name>A0A4S8J0V8_MUSBA</name>
<evidence type="ECO:0000313" key="2">
    <source>
        <dbReference type="EMBL" id="THU54903.1"/>
    </source>
</evidence>
<dbReference type="STRING" id="52838.A0A4S8J0V8"/>
<feature type="region of interest" description="Disordered" evidence="1">
    <location>
        <begin position="29"/>
        <end position="51"/>
    </location>
</feature>
<dbReference type="AlphaFoldDB" id="A0A4S8J0V8"/>
<reference evidence="2 3" key="1">
    <citation type="journal article" date="2019" name="Nat. Plants">
        <title>Genome sequencing of Musa balbisiana reveals subgenome evolution and function divergence in polyploid bananas.</title>
        <authorList>
            <person name="Yao X."/>
        </authorList>
    </citation>
    <scope>NUCLEOTIDE SEQUENCE [LARGE SCALE GENOMIC DNA]</scope>
    <source>
        <strain evidence="3">cv. DH-PKW</strain>
        <tissue evidence="2">Leaves</tissue>
    </source>
</reference>
<dbReference type="Proteomes" id="UP000317650">
    <property type="component" value="Chromosome 11"/>
</dbReference>
<accession>A0A4S8J0V8</accession>
<proteinExistence type="predicted"/>
<comment type="caution">
    <text evidence="2">The sequence shown here is derived from an EMBL/GenBank/DDBJ whole genome shotgun (WGS) entry which is preliminary data.</text>
</comment>
<organism evidence="2 3">
    <name type="scientific">Musa balbisiana</name>
    <name type="common">Banana</name>
    <dbReference type="NCBI Taxonomy" id="52838"/>
    <lineage>
        <taxon>Eukaryota</taxon>
        <taxon>Viridiplantae</taxon>
        <taxon>Streptophyta</taxon>
        <taxon>Embryophyta</taxon>
        <taxon>Tracheophyta</taxon>
        <taxon>Spermatophyta</taxon>
        <taxon>Magnoliopsida</taxon>
        <taxon>Liliopsida</taxon>
        <taxon>Zingiberales</taxon>
        <taxon>Musaceae</taxon>
        <taxon>Musa</taxon>
    </lineage>
</organism>
<evidence type="ECO:0000256" key="1">
    <source>
        <dbReference type="SAM" id="MobiDB-lite"/>
    </source>
</evidence>
<protein>
    <submittedName>
        <fullName evidence="2">Uncharacterized protein</fullName>
    </submittedName>
</protein>
<evidence type="ECO:0000313" key="3">
    <source>
        <dbReference type="Proteomes" id="UP000317650"/>
    </source>
</evidence>